<dbReference type="Pfam" id="PF01738">
    <property type="entry name" value="DLH"/>
    <property type="match status" value="1"/>
</dbReference>
<keyword evidence="1" id="KW-0472">Membrane</keyword>
<gene>
    <name evidence="3" type="ORF">KJ970_12475</name>
</gene>
<protein>
    <submittedName>
        <fullName evidence="3">Prolyl oligopeptidase family serine peptidase</fullName>
    </submittedName>
</protein>
<comment type="caution">
    <text evidence="3">The sequence shown here is derived from an EMBL/GenBank/DDBJ whole genome shotgun (WGS) entry which is preliminary data.</text>
</comment>
<evidence type="ECO:0000259" key="2">
    <source>
        <dbReference type="Pfam" id="PF01738"/>
    </source>
</evidence>
<proteinExistence type="predicted"/>
<evidence type="ECO:0000313" key="3">
    <source>
        <dbReference type="EMBL" id="MBU2691733.1"/>
    </source>
</evidence>
<feature type="domain" description="Dienelactone hydrolase" evidence="2">
    <location>
        <begin position="371"/>
        <end position="498"/>
    </location>
</feature>
<dbReference type="AlphaFoldDB" id="A0A948WDC4"/>
<reference evidence="3" key="1">
    <citation type="submission" date="2021-05" db="EMBL/GenBank/DDBJ databases">
        <title>Energy efficiency and biological interactions define the core microbiome of deep oligotrophic groundwater.</title>
        <authorList>
            <person name="Mehrshad M."/>
            <person name="Lopez-Fernandez M."/>
            <person name="Bell E."/>
            <person name="Bernier-Latmani R."/>
            <person name="Bertilsson S."/>
            <person name="Dopson M."/>
        </authorList>
    </citation>
    <scope>NUCLEOTIDE SEQUENCE</scope>
    <source>
        <strain evidence="3">Modern_marine.mb.64</strain>
    </source>
</reference>
<organism evidence="3 4">
    <name type="scientific">Eiseniibacteriota bacterium</name>
    <dbReference type="NCBI Taxonomy" id="2212470"/>
    <lineage>
        <taxon>Bacteria</taxon>
        <taxon>Candidatus Eiseniibacteriota</taxon>
    </lineage>
</organism>
<keyword evidence="1" id="KW-0812">Transmembrane</keyword>
<dbReference type="SUPFAM" id="SSF53474">
    <property type="entry name" value="alpha/beta-Hydrolases"/>
    <property type="match status" value="1"/>
</dbReference>
<dbReference type="EMBL" id="JAHJDP010000074">
    <property type="protein sequence ID" value="MBU2691733.1"/>
    <property type="molecule type" value="Genomic_DNA"/>
</dbReference>
<dbReference type="Proteomes" id="UP000777784">
    <property type="component" value="Unassembled WGS sequence"/>
</dbReference>
<name>A0A948WDC4_UNCEI</name>
<sequence length="527" mass="58565">MRFIGRMSVTGRESSTHTGRLLLPMIYLISLSLGLLLAYLGPAPAGLPLMEGSRLEARYAFMHLGRQMGHEIAVWEADRAGGWKLESRGEVHLGGTPFPFEQETIYNRAGAPVSYNYRAIVQGDTQRVTARFDSDSLHIWASAMGESRGRDLIRPEHSVLLDNFLTSQMQTYLWSLPAGQPPLAHAAIPQSLVFYPVVITLGGDFIPPESFEDDRGQLMPVDIPAETLTLRMGQTEISVLLSKVGHWVLQASIFTQAFRFELRELSRDGEILYRSRAREAEPIGYREMESYFHSEDLILTGTLCLPDGEGPFPTALLLQDAGPLDRDGLIDAHAPMRELARGLAGRGIASYRFDKRTYLFPHRFESAGMPLEEEILKDAVAAMELIAGHWLVDSDQLFIVGHGEGGDAALQMPEIQGIQGVRGIVLMAASNHDATPSALARNVPILILQGWKDDQVTVADASALEDHLRRNGANDVIIDLFPELGHFFIPENGRIHEEADLELERERIPDGLLDTISFWMMDRLPPN</sequence>
<accession>A0A948WDC4</accession>
<dbReference type="Gene3D" id="3.40.50.1820">
    <property type="entry name" value="alpha/beta hydrolase"/>
    <property type="match status" value="1"/>
</dbReference>
<dbReference type="InterPro" id="IPR002925">
    <property type="entry name" value="Dienelactn_hydro"/>
</dbReference>
<feature type="transmembrane region" description="Helical" evidence="1">
    <location>
        <begin position="21"/>
        <end position="40"/>
    </location>
</feature>
<dbReference type="PANTHER" id="PTHR43265:SF1">
    <property type="entry name" value="ESTERASE ESTD"/>
    <property type="match status" value="1"/>
</dbReference>
<dbReference type="PANTHER" id="PTHR43265">
    <property type="entry name" value="ESTERASE ESTD"/>
    <property type="match status" value="1"/>
</dbReference>
<evidence type="ECO:0000256" key="1">
    <source>
        <dbReference type="SAM" id="Phobius"/>
    </source>
</evidence>
<evidence type="ECO:0000313" key="4">
    <source>
        <dbReference type="Proteomes" id="UP000777784"/>
    </source>
</evidence>
<dbReference type="GO" id="GO:0052689">
    <property type="term" value="F:carboxylic ester hydrolase activity"/>
    <property type="evidence" value="ECO:0007669"/>
    <property type="project" value="TreeGrafter"/>
</dbReference>
<dbReference type="InterPro" id="IPR053145">
    <property type="entry name" value="AB_hydrolase_Est10"/>
</dbReference>
<dbReference type="InterPro" id="IPR029058">
    <property type="entry name" value="AB_hydrolase_fold"/>
</dbReference>
<keyword evidence="1" id="KW-1133">Transmembrane helix</keyword>